<dbReference type="Proteomes" id="UP000657421">
    <property type="component" value="Unassembled WGS sequence"/>
</dbReference>
<sequence length="45" mass="5192">MKRIAGYTLFWISVGMLIALLIANTFWNVLLIFLLLLIGYNLFVC</sequence>
<keyword evidence="1" id="KW-1133">Transmembrane helix</keyword>
<protein>
    <submittedName>
        <fullName evidence="2">Uncharacterized protein</fullName>
    </submittedName>
</protein>
<evidence type="ECO:0000313" key="2">
    <source>
        <dbReference type="EMBL" id="MBC8573795.1"/>
    </source>
</evidence>
<feature type="transmembrane region" description="Helical" evidence="1">
    <location>
        <begin position="7"/>
        <end position="40"/>
    </location>
</feature>
<comment type="caution">
    <text evidence="2">The sequence shown here is derived from an EMBL/GenBank/DDBJ whole genome shotgun (WGS) entry which is preliminary data.</text>
</comment>
<accession>A0ABR7NBM7</accession>
<keyword evidence="3" id="KW-1185">Reference proteome</keyword>
<organism evidence="2 3">
    <name type="scientific">Jingyaoa shaoxingensis</name>
    <dbReference type="NCBI Taxonomy" id="2763671"/>
    <lineage>
        <taxon>Bacteria</taxon>
        <taxon>Bacillati</taxon>
        <taxon>Bacillota</taxon>
        <taxon>Clostridia</taxon>
        <taxon>Lachnospirales</taxon>
        <taxon>Lachnospiraceae</taxon>
        <taxon>Jingyaoa</taxon>
    </lineage>
</organism>
<proteinExistence type="predicted"/>
<name>A0ABR7NBM7_9FIRM</name>
<keyword evidence="1" id="KW-0472">Membrane</keyword>
<evidence type="ECO:0000256" key="1">
    <source>
        <dbReference type="SAM" id="Phobius"/>
    </source>
</evidence>
<evidence type="ECO:0000313" key="3">
    <source>
        <dbReference type="Proteomes" id="UP000657421"/>
    </source>
</evidence>
<dbReference type="RefSeq" id="WP_249309094.1">
    <property type="nucleotide sequence ID" value="NZ_JACRSZ010000012.1"/>
</dbReference>
<gene>
    <name evidence="2" type="ORF">H8716_11975</name>
</gene>
<keyword evidence="1" id="KW-0812">Transmembrane</keyword>
<reference evidence="2 3" key="1">
    <citation type="submission" date="2020-08" db="EMBL/GenBank/DDBJ databases">
        <title>Genome public.</title>
        <authorList>
            <person name="Liu C."/>
            <person name="Sun Q."/>
        </authorList>
    </citation>
    <scope>NUCLEOTIDE SEQUENCE [LARGE SCALE GENOMIC DNA]</scope>
    <source>
        <strain evidence="2 3">NSJ-46</strain>
    </source>
</reference>
<dbReference type="EMBL" id="JACRSZ010000012">
    <property type="protein sequence ID" value="MBC8573795.1"/>
    <property type="molecule type" value="Genomic_DNA"/>
</dbReference>